<feature type="transmembrane region" description="Helical" evidence="9">
    <location>
        <begin position="149"/>
        <end position="167"/>
    </location>
</feature>
<name>A0A0D5LK43_MAREN</name>
<feature type="transmembrane region" description="Helical" evidence="9">
    <location>
        <begin position="21"/>
        <end position="45"/>
    </location>
</feature>
<dbReference type="OrthoDB" id="4964541at2"/>
<evidence type="ECO:0000259" key="10">
    <source>
        <dbReference type="Pfam" id="PF04290"/>
    </source>
</evidence>
<dbReference type="AlphaFoldDB" id="A0A0D5LK43"/>
<evidence type="ECO:0000313" key="12">
    <source>
        <dbReference type="Proteomes" id="UP000032611"/>
    </source>
</evidence>
<feature type="transmembrane region" description="Helical" evidence="9">
    <location>
        <begin position="94"/>
        <end position="113"/>
    </location>
</feature>
<evidence type="ECO:0000313" key="11">
    <source>
        <dbReference type="EMBL" id="AJY44559.1"/>
    </source>
</evidence>
<dbReference type="HOGENOM" id="CLU_086356_9_4_5"/>
<evidence type="ECO:0000256" key="4">
    <source>
        <dbReference type="ARBA" id="ARBA00022519"/>
    </source>
</evidence>
<evidence type="ECO:0000256" key="6">
    <source>
        <dbReference type="ARBA" id="ARBA00022989"/>
    </source>
</evidence>
<dbReference type="GO" id="GO:0015740">
    <property type="term" value="P:C4-dicarboxylate transport"/>
    <property type="evidence" value="ECO:0007669"/>
    <property type="project" value="TreeGrafter"/>
</dbReference>
<reference evidence="11 12" key="1">
    <citation type="journal article" date="2015" name="Genome Announc.">
        <title>Complete genome sequence of Martelella endophytica YC6887, which has antifungal activity associated with a halophyte.</title>
        <authorList>
            <person name="Khan A."/>
            <person name="Khan H."/>
            <person name="Chung E.J."/>
            <person name="Hossain M.T."/>
            <person name="Chung Y.R."/>
        </authorList>
    </citation>
    <scope>NUCLEOTIDE SEQUENCE [LARGE SCALE GENOMIC DNA]</scope>
    <source>
        <strain evidence="11">YC6887</strain>
    </source>
</reference>
<evidence type="ECO:0000256" key="5">
    <source>
        <dbReference type="ARBA" id="ARBA00022692"/>
    </source>
</evidence>
<dbReference type="PANTHER" id="PTHR35011:SF11">
    <property type="entry name" value="TRAP TRANSPORTER SMALL PERMEASE PROTEIN"/>
    <property type="match status" value="1"/>
</dbReference>
<organism evidence="11 12">
    <name type="scientific">Martelella endophytica</name>
    <dbReference type="NCBI Taxonomy" id="1486262"/>
    <lineage>
        <taxon>Bacteria</taxon>
        <taxon>Pseudomonadati</taxon>
        <taxon>Pseudomonadota</taxon>
        <taxon>Alphaproteobacteria</taxon>
        <taxon>Hyphomicrobiales</taxon>
        <taxon>Aurantimonadaceae</taxon>
        <taxon>Martelella</taxon>
    </lineage>
</organism>
<dbReference type="PANTHER" id="PTHR35011">
    <property type="entry name" value="2,3-DIKETO-L-GULONATE TRAP TRANSPORTER SMALL PERMEASE PROTEIN YIAM"/>
    <property type="match status" value="1"/>
</dbReference>
<comment type="function">
    <text evidence="9">Part of the tripartite ATP-independent periplasmic (TRAP) transport system.</text>
</comment>
<keyword evidence="7 9" id="KW-0472">Membrane</keyword>
<evidence type="ECO:0000256" key="8">
    <source>
        <dbReference type="ARBA" id="ARBA00038436"/>
    </source>
</evidence>
<dbReference type="RefSeq" id="WP_045679133.1">
    <property type="nucleotide sequence ID" value="NZ_CP010803.1"/>
</dbReference>
<dbReference type="KEGG" id="mey:TM49_00870"/>
<dbReference type="GO" id="GO:0022857">
    <property type="term" value="F:transmembrane transporter activity"/>
    <property type="evidence" value="ECO:0007669"/>
    <property type="project" value="UniProtKB-UniRule"/>
</dbReference>
<sequence length="196" mass="21278">MGPLLALAKFLARVNAPLLRFCLLLGAALVGLMVITILIQVFFRYVLNDALAWTEELARFLMLWMVGLMAPTAFRHGGFVSIDMVSRFLPVRLALILSLAMALVSAVVLYAAMRIGWAEVTGIGGRFAMPALQLPVSIDMTEWMKVPRAAMMASLATGVTLMLSVNCEMVLRLLASLGGAGDRLEPLPVDRTLEGE</sequence>
<dbReference type="STRING" id="1486262.TM49_00870"/>
<dbReference type="InterPro" id="IPR007387">
    <property type="entry name" value="TRAP_DctQ"/>
</dbReference>
<feature type="transmembrane region" description="Helical" evidence="9">
    <location>
        <begin position="57"/>
        <end position="74"/>
    </location>
</feature>
<feature type="domain" description="Tripartite ATP-independent periplasmic transporters DctQ component" evidence="10">
    <location>
        <begin position="33"/>
        <end position="162"/>
    </location>
</feature>
<proteinExistence type="inferred from homology"/>
<evidence type="ECO:0000256" key="9">
    <source>
        <dbReference type="RuleBase" id="RU369079"/>
    </source>
</evidence>
<keyword evidence="12" id="KW-1185">Reference proteome</keyword>
<dbReference type="EMBL" id="CP010803">
    <property type="protein sequence ID" value="AJY44559.1"/>
    <property type="molecule type" value="Genomic_DNA"/>
</dbReference>
<dbReference type="InterPro" id="IPR055348">
    <property type="entry name" value="DctQ"/>
</dbReference>
<keyword evidence="6 9" id="KW-1133">Transmembrane helix</keyword>
<comment type="subcellular location">
    <subcellularLocation>
        <location evidence="1 9">Cell inner membrane</location>
        <topology evidence="1 9">Multi-pass membrane protein</topology>
    </subcellularLocation>
</comment>
<dbReference type="Proteomes" id="UP000032611">
    <property type="component" value="Chromosome"/>
</dbReference>
<accession>A0A0D5LK43</accession>
<protein>
    <recommendedName>
        <fullName evidence="9">TRAP transporter small permease protein</fullName>
    </recommendedName>
</protein>
<evidence type="ECO:0000256" key="3">
    <source>
        <dbReference type="ARBA" id="ARBA00022475"/>
    </source>
</evidence>
<dbReference type="Pfam" id="PF04290">
    <property type="entry name" value="DctQ"/>
    <property type="match status" value="1"/>
</dbReference>
<evidence type="ECO:0000256" key="1">
    <source>
        <dbReference type="ARBA" id="ARBA00004429"/>
    </source>
</evidence>
<dbReference type="GO" id="GO:0005886">
    <property type="term" value="C:plasma membrane"/>
    <property type="evidence" value="ECO:0007669"/>
    <property type="project" value="UniProtKB-SubCell"/>
</dbReference>
<gene>
    <name evidence="11" type="ORF">TM49_00870</name>
</gene>
<dbReference type="PATRIC" id="fig|1486262.3.peg.180"/>
<keyword evidence="3" id="KW-1003">Cell membrane</keyword>
<keyword evidence="2 9" id="KW-0813">Transport</keyword>
<keyword evidence="4 9" id="KW-0997">Cell inner membrane</keyword>
<evidence type="ECO:0000256" key="7">
    <source>
        <dbReference type="ARBA" id="ARBA00023136"/>
    </source>
</evidence>
<evidence type="ECO:0000256" key="2">
    <source>
        <dbReference type="ARBA" id="ARBA00022448"/>
    </source>
</evidence>
<comment type="similarity">
    <text evidence="8 9">Belongs to the TRAP transporter small permease family.</text>
</comment>
<comment type="subunit">
    <text evidence="9">The complex comprises the extracytoplasmic solute receptor protein and the two transmembrane proteins.</text>
</comment>
<keyword evidence="5 9" id="KW-0812">Transmembrane</keyword>